<dbReference type="InterPro" id="IPR024338">
    <property type="entry name" value="MID1/Yam8"/>
</dbReference>
<reference evidence="2 3" key="1">
    <citation type="submission" date="2018-06" db="EMBL/GenBank/DDBJ databases">
        <title>Comparative genomics reveals the genomic features of Rhizophagus irregularis, R. cerebriforme, R. diaphanum and Gigaspora rosea, and their symbiotic lifestyle signature.</title>
        <authorList>
            <person name="Morin E."/>
            <person name="San Clemente H."/>
            <person name="Chen E.C.H."/>
            <person name="De La Providencia I."/>
            <person name="Hainaut M."/>
            <person name="Kuo A."/>
            <person name="Kohler A."/>
            <person name="Murat C."/>
            <person name="Tang N."/>
            <person name="Roy S."/>
            <person name="Loubradou J."/>
            <person name="Henrissat B."/>
            <person name="Grigoriev I.V."/>
            <person name="Corradi N."/>
            <person name="Roux C."/>
            <person name="Martin F.M."/>
        </authorList>
    </citation>
    <scope>NUCLEOTIDE SEQUENCE [LARGE SCALE GENOMIC DNA]</scope>
    <source>
        <strain evidence="2 3">DAOM 227022</strain>
    </source>
</reference>
<keyword evidence="1" id="KW-1133">Transmembrane helix</keyword>
<keyword evidence="1" id="KW-0472">Membrane</keyword>
<dbReference type="PANTHER" id="PTHR39142:SF1">
    <property type="entry name" value="AEL197CP"/>
    <property type="match status" value="1"/>
</dbReference>
<dbReference type="GO" id="GO:0005262">
    <property type="term" value="F:calcium channel activity"/>
    <property type="evidence" value="ECO:0007669"/>
    <property type="project" value="InterPro"/>
</dbReference>
<keyword evidence="3" id="KW-1185">Reference proteome</keyword>
<organism evidence="2 3">
    <name type="scientific">Glomus cerebriforme</name>
    <dbReference type="NCBI Taxonomy" id="658196"/>
    <lineage>
        <taxon>Eukaryota</taxon>
        <taxon>Fungi</taxon>
        <taxon>Fungi incertae sedis</taxon>
        <taxon>Mucoromycota</taxon>
        <taxon>Glomeromycotina</taxon>
        <taxon>Glomeromycetes</taxon>
        <taxon>Glomerales</taxon>
        <taxon>Glomeraceae</taxon>
        <taxon>Glomus</taxon>
    </lineage>
</organism>
<dbReference type="Pfam" id="PF12929">
    <property type="entry name" value="Mid1"/>
    <property type="match status" value="1"/>
</dbReference>
<protein>
    <submittedName>
        <fullName evidence="2">Stretch-activated cation channel Mid1</fullName>
    </submittedName>
</protein>
<dbReference type="AlphaFoldDB" id="A0A397SZA3"/>
<sequence>MEMNGKLPQNSIINYVYNIGENVKDNSIDIKSPFPNNIFVTITTCKAPLQNLIKNPKTPPANQLEVWISTKLKNPGPRFDGSDGGDKYTLNDGYLNVTIPGNNNGIYVGVYAPKLTDDYLNDYYFEIGASAKGFKHQAPIENGINLDDTDNNNALFRTFYTGTKQPLYNTYFVESTRVSGISMSLCAYRENGFWNTNVTYMRNEKNGKYQSSIFISNLNNGTKYSALVTEESDNGFKSFMPVEFQTQSQSNCVIIKNLEFCNKVFYSVPKTVGKKTETDLSIGYDNLASSYFSNFTLTIDQYPCDDASSKYSLVRNCNDCKEAYKDWICAITIPRCANDANEIGKERVKPRIPISDQSMQIDQPFTELAPCIDLCYNLTRSCPAYFGFSCPDSNAISTYGDSGSCNSLNMNFSSKSVVIWSSSQWTLIILILGFTILIVGI</sequence>
<evidence type="ECO:0000313" key="3">
    <source>
        <dbReference type="Proteomes" id="UP000265703"/>
    </source>
</evidence>
<dbReference type="EMBL" id="QKYT01000153">
    <property type="protein sequence ID" value="RIA91408.1"/>
    <property type="molecule type" value="Genomic_DNA"/>
</dbReference>
<keyword evidence="1" id="KW-0812">Transmembrane</keyword>
<evidence type="ECO:0000256" key="1">
    <source>
        <dbReference type="SAM" id="Phobius"/>
    </source>
</evidence>
<dbReference type="GO" id="GO:0098703">
    <property type="term" value="P:calcium ion import across plasma membrane"/>
    <property type="evidence" value="ECO:0007669"/>
    <property type="project" value="InterPro"/>
</dbReference>
<name>A0A397SZA3_9GLOM</name>
<gene>
    <name evidence="2" type="ORF">C1645_767574</name>
</gene>
<dbReference type="OrthoDB" id="5405745at2759"/>
<comment type="caution">
    <text evidence="2">The sequence shown here is derived from an EMBL/GenBank/DDBJ whole genome shotgun (WGS) entry which is preliminary data.</text>
</comment>
<evidence type="ECO:0000313" key="2">
    <source>
        <dbReference type="EMBL" id="RIA91408.1"/>
    </source>
</evidence>
<proteinExistence type="predicted"/>
<feature type="transmembrane region" description="Helical" evidence="1">
    <location>
        <begin position="417"/>
        <end position="439"/>
    </location>
</feature>
<dbReference type="STRING" id="658196.A0A397SZA3"/>
<accession>A0A397SZA3</accession>
<dbReference type="PANTHER" id="PTHR39142">
    <property type="entry name" value="MID1P"/>
    <property type="match status" value="1"/>
</dbReference>
<dbReference type="Proteomes" id="UP000265703">
    <property type="component" value="Unassembled WGS sequence"/>
</dbReference>